<dbReference type="InterPro" id="IPR050297">
    <property type="entry name" value="LipidA_mod_glycosyltrf_83"/>
</dbReference>
<evidence type="ECO:0000259" key="9">
    <source>
        <dbReference type="Pfam" id="PF13231"/>
    </source>
</evidence>
<evidence type="ECO:0000313" key="10">
    <source>
        <dbReference type="EMBL" id="MFC0213144.1"/>
    </source>
</evidence>
<dbReference type="PANTHER" id="PTHR33908:SF11">
    <property type="entry name" value="MEMBRANE PROTEIN"/>
    <property type="match status" value="1"/>
</dbReference>
<dbReference type="Proteomes" id="UP001589776">
    <property type="component" value="Unassembled WGS sequence"/>
</dbReference>
<feature type="transmembrane region" description="Helical" evidence="8">
    <location>
        <begin position="329"/>
        <end position="348"/>
    </location>
</feature>
<keyword evidence="7 8" id="KW-0472">Membrane</keyword>
<evidence type="ECO:0000256" key="6">
    <source>
        <dbReference type="ARBA" id="ARBA00022989"/>
    </source>
</evidence>
<organism evidence="10 11">
    <name type="scientific">Paenibacillus chartarius</name>
    <dbReference type="NCBI Taxonomy" id="747481"/>
    <lineage>
        <taxon>Bacteria</taxon>
        <taxon>Bacillati</taxon>
        <taxon>Bacillota</taxon>
        <taxon>Bacilli</taxon>
        <taxon>Bacillales</taxon>
        <taxon>Paenibacillaceae</taxon>
        <taxon>Paenibacillus</taxon>
    </lineage>
</organism>
<dbReference type="InterPro" id="IPR038731">
    <property type="entry name" value="RgtA/B/C-like"/>
</dbReference>
<keyword evidence="11" id="KW-1185">Reference proteome</keyword>
<evidence type="ECO:0000313" key="11">
    <source>
        <dbReference type="Proteomes" id="UP001589776"/>
    </source>
</evidence>
<sequence length="412" mass="47004">MSFRRVASCWPSVLLAVIVAVGCYLRLRFVMRMEYGPESLIGDQTEYIRLAIQLLEKGIYAYRDTTPNTMVTPGWPMIVAGFFKLFGYEPLERTLMIIRVWQCFFALPALWFIYAIGKRLFGPLTGLLAAGFAAVYPPYVYSASLILTEVPFLTFFTALLYAQTRVLQGGGRRDHGIAGMLLGICVLIRPNVLPLGVVPYVLLYVQDKRAEWRGALAAAACFTLVMLPWWVRNWVTFHEFIPIAKGEVGNPFLGGTDPYFRGTIDWSRINEKEQFQEGLRRIQAGLREDPWLWIRWMTAGKFFIFFKSMWVGDYPGTVPGWYYAAMVRLHRYIVVIGWVAAALLTPWIRPFRFPVLTLLTFLAVHMIFIPVNRYAYGMMPMLMLLTAHFAVQGGMLAWTAGKGAGRLVAQRR</sequence>
<feature type="transmembrane region" description="Helical" evidence="8">
    <location>
        <begin position="212"/>
        <end position="231"/>
    </location>
</feature>
<comment type="subcellular location">
    <subcellularLocation>
        <location evidence="1">Cell membrane</location>
        <topology evidence="1">Multi-pass membrane protein</topology>
    </subcellularLocation>
</comment>
<feature type="transmembrane region" description="Helical" evidence="8">
    <location>
        <begin position="145"/>
        <end position="162"/>
    </location>
</feature>
<protein>
    <submittedName>
        <fullName evidence="10">ArnT family glycosyltransferase</fullName>
        <ecNumber evidence="10">2.4.-.-</ecNumber>
    </submittedName>
</protein>
<dbReference type="PROSITE" id="PS51257">
    <property type="entry name" value="PROKAR_LIPOPROTEIN"/>
    <property type="match status" value="1"/>
</dbReference>
<keyword evidence="5 8" id="KW-0812">Transmembrane</keyword>
<feature type="domain" description="Glycosyltransferase RgtA/B/C/D-like" evidence="9">
    <location>
        <begin position="73"/>
        <end position="229"/>
    </location>
</feature>
<keyword evidence="6 8" id="KW-1133">Transmembrane helix</keyword>
<evidence type="ECO:0000256" key="7">
    <source>
        <dbReference type="ARBA" id="ARBA00023136"/>
    </source>
</evidence>
<feature type="transmembrane region" description="Helical" evidence="8">
    <location>
        <begin position="355"/>
        <end position="375"/>
    </location>
</feature>
<dbReference type="GO" id="GO:0016757">
    <property type="term" value="F:glycosyltransferase activity"/>
    <property type="evidence" value="ECO:0007669"/>
    <property type="project" value="UniProtKB-KW"/>
</dbReference>
<dbReference type="Pfam" id="PF13231">
    <property type="entry name" value="PMT_2"/>
    <property type="match status" value="1"/>
</dbReference>
<evidence type="ECO:0000256" key="4">
    <source>
        <dbReference type="ARBA" id="ARBA00022679"/>
    </source>
</evidence>
<keyword evidence="3 10" id="KW-0328">Glycosyltransferase</keyword>
<dbReference type="PANTHER" id="PTHR33908">
    <property type="entry name" value="MANNOSYLTRANSFERASE YKCB-RELATED"/>
    <property type="match status" value="1"/>
</dbReference>
<name>A0ABV6DKJ2_9BACL</name>
<evidence type="ECO:0000256" key="3">
    <source>
        <dbReference type="ARBA" id="ARBA00022676"/>
    </source>
</evidence>
<dbReference type="EMBL" id="JBHLWN010000046">
    <property type="protein sequence ID" value="MFC0213144.1"/>
    <property type="molecule type" value="Genomic_DNA"/>
</dbReference>
<feature type="transmembrane region" description="Helical" evidence="8">
    <location>
        <begin position="94"/>
        <end position="113"/>
    </location>
</feature>
<keyword evidence="4 10" id="KW-0808">Transferase</keyword>
<comment type="caution">
    <text evidence="10">The sequence shown here is derived from an EMBL/GenBank/DDBJ whole genome shotgun (WGS) entry which is preliminary data.</text>
</comment>
<evidence type="ECO:0000256" key="2">
    <source>
        <dbReference type="ARBA" id="ARBA00022475"/>
    </source>
</evidence>
<accession>A0ABV6DKJ2</accession>
<evidence type="ECO:0000256" key="1">
    <source>
        <dbReference type="ARBA" id="ARBA00004651"/>
    </source>
</evidence>
<dbReference type="EC" id="2.4.-.-" evidence="10"/>
<feature type="transmembrane region" description="Helical" evidence="8">
    <location>
        <begin position="7"/>
        <end position="27"/>
    </location>
</feature>
<evidence type="ECO:0000256" key="8">
    <source>
        <dbReference type="SAM" id="Phobius"/>
    </source>
</evidence>
<dbReference type="RefSeq" id="WP_377470406.1">
    <property type="nucleotide sequence ID" value="NZ_JBHLWN010000046.1"/>
</dbReference>
<feature type="transmembrane region" description="Helical" evidence="8">
    <location>
        <begin position="174"/>
        <end position="192"/>
    </location>
</feature>
<gene>
    <name evidence="10" type="ORF">ACFFK0_11880</name>
</gene>
<proteinExistence type="predicted"/>
<reference evidence="10 11" key="1">
    <citation type="submission" date="2024-09" db="EMBL/GenBank/DDBJ databases">
        <authorList>
            <person name="Sun Q."/>
            <person name="Mori K."/>
        </authorList>
    </citation>
    <scope>NUCLEOTIDE SEQUENCE [LARGE SCALE GENOMIC DNA]</scope>
    <source>
        <strain evidence="10 11">CCM 7759</strain>
    </source>
</reference>
<evidence type="ECO:0000256" key="5">
    <source>
        <dbReference type="ARBA" id="ARBA00022692"/>
    </source>
</evidence>
<keyword evidence="2" id="KW-1003">Cell membrane</keyword>